<dbReference type="EMBL" id="JAUCMV010000003">
    <property type="protein sequence ID" value="KAK0411951.1"/>
    <property type="molecule type" value="Genomic_DNA"/>
</dbReference>
<evidence type="ECO:0000313" key="15">
    <source>
        <dbReference type="Proteomes" id="UP001175271"/>
    </source>
</evidence>
<keyword evidence="8" id="KW-0539">Nucleus</keyword>
<comment type="subcellular location">
    <subcellularLocation>
        <location evidence="2">Cytoplasm</location>
    </subcellularLocation>
    <subcellularLocation>
        <location evidence="1">Nucleus</location>
    </subcellularLocation>
</comment>
<dbReference type="PANTHER" id="PTHR20531:SF1">
    <property type="entry name" value="N-ALPHA-ACETYLTRANSFERASE 40"/>
    <property type="match status" value="1"/>
</dbReference>
<gene>
    <name evidence="14" type="ORF">QR680_005939</name>
</gene>
<sequence length="552" mass="63072">MTEALRSCVRLTTPSNLKINLFRKMAKKDQRKRDKQHKDGEAHANPREDEAKRLVKRVTKMSCAITKYDCVPENCKTTDGKPLTLEFPWATHMSDDLSGWVFNLFDRNMREMYNLSLDGYDPVKKKQELFAATSRYILVKDPTGGEDGQGEYAGYCHFRYVMDHGIAVVYCYELQIEPEYQNKGIGSIVLGILDKLSSRAGFEKIVATVFAYNGNSLSFFHKLGYKDDVTSPTPEDDLDYLILSKPTPPETPVNGKTYQMTEHNTSASKLSQHEEERLRLTNDLCNLGYVINEEGALASVEDGSKFKYTNEDNYDQVGSLLLDLMYNELTDPNGEYKFEHLRVEDSTAGYFASSDYRTAETVVVLVHGSGKVRAGQWARSLMINEPMDNGSMMPMIRHFQQKGYGVVLFDYNEKIETEWKPLKISRDTWFHLTKDGYLRASSIVIICHSFGGEVTFDMLEACVSDEDDPREPPVKAVVFTDVGISCKRTIKLVEDWEKPPKCRHWMVSSRDLDERIAENIDYVVSAGTTEHIRTTLRATESIYKFVEEELRK</sequence>
<dbReference type="AlphaFoldDB" id="A0AA39HTV4"/>
<dbReference type="InterPro" id="IPR000182">
    <property type="entry name" value="GNAT_dom"/>
</dbReference>
<organism evidence="14 15">
    <name type="scientific">Steinernema hermaphroditum</name>
    <dbReference type="NCBI Taxonomy" id="289476"/>
    <lineage>
        <taxon>Eukaryota</taxon>
        <taxon>Metazoa</taxon>
        <taxon>Ecdysozoa</taxon>
        <taxon>Nematoda</taxon>
        <taxon>Chromadorea</taxon>
        <taxon>Rhabditida</taxon>
        <taxon>Tylenchina</taxon>
        <taxon>Panagrolaimomorpha</taxon>
        <taxon>Strongyloidoidea</taxon>
        <taxon>Steinernematidae</taxon>
        <taxon>Steinernema</taxon>
    </lineage>
</organism>
<dbReference type="GO" id="GO:0010485">
    <property type="term" value="F:histone H4 acetyltransferase activity"/>
    <property type="evidence" value="ECO:0007669"/>
    <property type="project" value="InterPro"/>
</dbReference>
<feature type="region of interest" description="Disordered" evidence="12">
    <location>
        <begin position="26"/>
        <end position="51"/>
    </location>
</feature>
<dbReference type="CDD" id="cd04301">
    <property type="entry name" value="NAT_SF"/>
    <property type="match status" value="1"/>
</dbReference>
<evidence type="ECO:0000256" key="1">
    <source>
        <dbReference type="ARBA" id="ARBA00004123"/>
    </source>
</evidence>
<dbReference type="Pfam" id="PF22749">
    <property type="entry name" value="Arb2"/>
    <property type="match status" value="1"/>
</dbReference>
<evidence type="ECO:0000256" key="12">
    <source>
        <dbReference type="SAM" id="MobiDB-lite"/>
    </source>
</evidence>
<evidence type="ECO:0000256" key="7">
    <source>
        <dbReference type="ARBA" id="ARBA00022679"/>
    </source>
</evidence>
<evidence type="ECO:0000256" key="5">
    <source>
        <dbReference type="ARBA" id="ARBA00015043"/>
    </source>
</evidence>
<feature type="compositionally biased region" description="Basic and acidic residues" evidence="12">
    <location>
        <begin position="27"/>
        <end position="51"/>
    </location>
</feature>
<dbReference type="InterPro" id="IPR053858">
    <property type="entry name" value="Arb2_dom"/>
</dbReference>
<evidence type="ECO:0000256" key="10">
    <source>
        <dbReference type="ARBA" id="ARBA00047821"/>
    </source>
</evidence>
<accession>A0AA39HTV4</accession>
<dbReference type="Pfam" id="PF00583">
    <property type="entry name" value="Acetyltransf_1"/>
    <property type="match status" value="1"/>
</dbReference>
<evidence type="ECO:0000256" key="2">
    <source>
        <dbReference type="ARBA" id="ARBA00004496"/>
    </source>
</evidence>
<comment type="catalytic activity">
    <reaction evidence="10">
        <text>N-terminal L-seryl-[histone H2A] + acetyl-CoA = N-terminal N(alpha)-acetyl-L-seryl-[histone H2A] + CoA + H(+)</text>
        <dbReference type="Rhea" id="RHEA:50600"/>
        <dbReference type="Rhea" id="RHEA-COMP:12742"/>
        <dbReference type="Rhea" id="RHEA-COMP:12744"/>
        <dbReference type="ChEBI" id="CHEBI:15378"/>
        <dbReference type="ChEBI" id="CHEBI:57287"/>
        <dbReference type="ChEBI" id="CHEBI:57288"/>
        <dbReference type="ChEBI" id="CHEBI:64738"/>
        <dbReference type="ChEBI" id="CHEBI:83690"/>
        <dbReference type="EC" id="2.3.1.257"/>
    </reaction>
</comment>
<evidence type="ECO:0000256" key="6">
    <source>
        <dbReference type="ARBA" id="ARBA00022490"/>
    </source>
</evidence>
<proteinExistence type="inferred from homology"/>
<dbReference type="GO" id="GO:0005737">
    <property type="term" value="C:cytoplasm"/>
    <property type="evidence" value="ECO:0007669"/>
    <property type="project" value="UniProtKB-SubCell"/>
</dbReference>
<dbReference type="Gene3D" id="3.40.50.1820">
    <property type="entry name" value="alpha/beta hydrolase"/>
    <property type="match status" value="1"/>
</dbReference>
<dbReference type="Proteomes" id="UP001175271">
    <property type="component" value="Unassembled WGS sequence"/>
</dbReference>
<keyword evidence="6" id="KW-0963">Cytoplasm</keyword>
<dbReference type="GO" id="GO:0043998">
    <property type="term" value="F:histone H2A acetyltransferase activity"/>
    <property type="evidence" value="ECO:0007669"/>
    <property type="project" value="InterPro"/>
</dbReference>
<evidence type="ECO:0000256" key="9">
    <source>
        <dbReference type="ARBA" id="ARBA00023315"/>
    </source>
</evidence>
<name>A0AA39HTV4_9BILA</name>
<evidence type="ECO:0000256" key="4">
    <source>
        <dbReference type="ARBA" id="ARBA00012950"/>
    </source>
</evidence>
<dbReference type="Gene3D" id="3.40.630.30">
    <property type="match status" value="1"/>
</dbReference>
<feature type="domain" description="N-acetyltransferase" evidence="13">
    <location>
        <begin position="107"/>
        <end position="248"/>
    </location>
</feature>
<keyword evidence="15" id="KW-1185">Reference proteome</keyword>
<comment type="catalytic activity">
    <reaction evidence="11">
        <text>N-terminal L-seryl-[histone H4] + acetyl-CoA = N-terminal N(alpha)-acetyl-L-seryl-[histone H4] + CoA + H(+)</text>
        <dbReference type="Rhea" id="RHEA:50596"/>
        <dbReference type="Rhea" id="RHEA-COMP:12740"/>
        <dbReference type="Rhea" id="RHEA-COMP:12743"/>
        <dbReference type="ChEBI" id="CHEBI:15378"/>
        <dbReference type="ChEBI" id="CHEBI:57287"/>
        <dbReference type="ChEBI" id="CHEBI:57288"/>
        <dbReference type="ChEBI" id="CHEBI:64738"/>
        <dbReference type="ChEBI" id="CHEBI:83690"/>
        <dbReference type="EC" id="2.3.1.257"/>
    </reaction>
</comment>
<reference evidence="14" key="1">
    <citation type="submission" date="2023-06" db="EMBL/GenBank/DDBJ databases">
        <title>Genomic analysis of the entomopathogenic nematode Steinernema hermaphroditum.</title>
        <authorList>
            <person name="Schwarz E.M."/>
            <person name="Heppert J.K."/>
            <person name="Baniya A."/>
            <person name="Schwartz H.T."/>
            <person name="Tan C.-H."/>
            <person name="Antoshechkin I."/>
            <person name="Sternberg P.W."/>
            <person name="Goodrich-Blair H."/>
            <person name="Dillman A.R."/>
        </authorList>
    </citation>
    <scope>NUCLEOTIDE SEQUENCE</scope>
    <source>
        <strain evidence="14">PS9179</strain>
        <tissue evidence="14">Whole animal</tissue>
    </source>
</reference>
<dbReference type="InterPro" id="IPR029058">
    <property type="entry name" value="AB_hydrolase_fold"/>
</dbReference>
<dbReference type="PANTHER" id="PTHR20531">
    <property type="entry name" value="N-ALPHA-ACETYLTRANSFERASE 40"/>
    <property type="match status" value="1"/>
</dbReference>
<keyword evidence="9" id="KW-0012">Acyltransferase</keyword>
<protein>
    <recommendedName>
        <fullName evidence="5">N-alpha-acetyltransferase 40</fullName>
        <ecNumber evidence="4">2.3.1.257</ecNumber>
    </recommendedName>
</protein>
<dbReference type="GO" id="GO:0005634">
    <property type="term" value="C:nucleus"/>
    <property type="evidence" value="ECO:0007669"/>
    <property type="project" value="UniProtKB-SubCell"/>
</dbReference>
<evidence type="ECO:0000313" key="14">
    <source>
        <dbReference type="EMBL" id="KAK0411951.1"/>
    </source>
</evidence>
<evidence type="ECO:0000256" key="11">
    <source>
        <dbReference type="ARBA" id="ARBA00049524"/>
    </source>
</evidence>
<comment type="caution">
    <text evidence="14">The sequence shown here is derived from an EMBL/GenBank/DDBJ whole genome shotgun (WGS) entry which is preliminary data.</text>
</comment>
<dbReference type="GO" id="GO:1990189">
    <property type="term" value="F:protein N-terminal-serine acetyltransferase activity"/>
    <property type="evidence" value="ECO:0007669"/>
    <property type="project" value="UniProtKB-EC"/>
</dbReference>
<comment type="similarity">
    <text evidence="3">Belongs to the acetyltransferase family. NAA40 subfamily.</text>
</comment>
<dbReference type="InterPro" id="IPR016181">
    <property type="entry name" value="Acyl_CoA_acyltransferase"/>
</dbReference>
<evidence type="ECO:0000256" key="8">
    <source>
        <dbReference type="ARBA" id="ARBA00023242"/>
    </source>
</evidence>
<keyword evidence="7" id="KW-0808">Transferase</keyword>
<dbReference type="SUPFAM" id="SSF53474">
    <property type="entry name" value="alpha/beta-Hydrolases"/>
    <property type="match status" value="1"/>
</dbReference>
<dbReference type="EC" id="2.3.1.257" evidence="4"/>
<dbReference type="PROSITE" id="PS51186">
    <property type="entry name" value="GNAT"/>
    <property type="match status" value="1"/>
</dbReference>
<evidence type="ECO:0000256" key="3">
    <source>
        <dbReference type="ARBA" id="ARBA00008870"/>
    </source>
</evidence>
<evidence type="ECO:0000259" key="13">
    <source>
        <dbReference type="PROSITE" id="PS51186"/>
    </source>
</evidence>
<dbReference type="InterPro" id="IPR039949">
    <property type="entry name" value="NAA40"/>
</dbReference>
<dbReference type="SUPFAM" id="SSF55729">
    <property type="entry name" value="Acyl-CoA N-acyltransferases (Nat)"/>
    <property type="match status" value="1"/>
</dbReference>